<dbReference type="SUPFAM" id="SSF54593">
    <property type="entry name" value="Glyoxalase/Bleomycin resistance protein/Dihydroxybiphenyl dioxygenase"/>
    <property type="match status" value="1"/>
</dbReference>
<gene>
    <name evidence="2" type="ORF">EUB48_01800</name>
</gene>
<proteinExistence type="predicted"/>
<protein>
    <submittedName>
        <fullName evidence="2">VOC family protein</fullName>
    </submittedName>
</protein>
<organism evidence="2 3">
    <name type="scientific">Rhodoferax sediminis</name>
    <dbReference type="NCBI Taxonomy" id="2509614"/>
    <lineage>
        <taxon>Bacteria</taxon>
        <taxon>Pseudomonadati</taxon>
        <taxon>Pseudomonadota</taxon>
        <taxon>Betaproteobacteria</taxon>
        <taxon>Burkholderiales</taxon>
        <taxon>Comamonadaceae</taxon>
        <taxon>Rhodoferax</taxon>
    </lineage>
</organism>
<dbReference type="EMBL" id="CP035503">
    <property type="protein sequence ID" value="QDL36169.1"/>
    <property type="molecule type" value="Genomic_DNA"/>
</dbReference>
<feature type="domain" description="Glyoxalase-like" evidence="1">
    <location>
        <begin position="5"/>
        <end position="191"/>
    </location>
</feature>
<dbReference type="KEGG" id="rhf:EUB48_01800"/>
<dbReference type="Pfam" id="PF13468">
    <property type="entry name" value="Glyoxalase_3"/>
    <property type="match status" value="1"/>
</dbReference>
<dbReference type="InterPro" id="IPR029068">
    <property type="entry name" value="Glyas_Bleomycin-R_OHBP_Dase"/>
</dbReference>
<dbReference type="Proteomes" id="UP000316798">
    <property type="component" value="Chromosome"/>
</dbReference>
<accession>A0A515D6X5</accession>
<dbReference type="AlphaFoldDB" id="A0A515D6X5"/>
<evidence type="ECO:0000313" key="2">
    <source>
        <dbReference type="EMBL" id="QDL36169.1"/>
    </source>
</evidence>
<evidence type="ECO:0000259" key="1">
    <source>
        <dbReference type="Pfam" id="PF13468"/>
    </source>
</evidence>
<sequence>MSAALDHLVVMAASLDEGVAWCEDRLGVAPGPGGEHPLMGTHNRVLGLASPEFPRAYLEIIAINPGAIHALLAGARRWFDMDDAALRARVAQHGPQLIHWVARVPDIQPAVAALQALGIERGAVLQASRGTLRWQITVRDDGQRLFDGCLPTLIQWGDVHPSHTMPGSGIALHGLRVVHPEADALRAAYRAIGLAHVPIEAGPARLTAQLQTPDGLLEIHS</sequence>
<dbReference type="Gene3D" id="3.10.180.10">
    <property type="entry name" value="2,3-Dihydroxybiphenyl 1,2-Dioxygenase, domain 1"/>
    <property type="match status" value="1"/>
</dbReference>
<dbReference type="OrthoDB" id="5801364at2"/>
<reference evidence="2 3" key="1">
    <citation type="submission" date="2019-01" db="EMBL/GenBank/DDBJ databases">
        <title>Genomic insights into a novel species Rhodoferax sp.</title>
        <authorList>
            <person name="Jin L."/>
        </authorList>
    </citation>
    <scope>NUCLEOTIDE SEQUENCE [LARGE SCALE GENOMIC DNA]</scope>
    <source>
        <strain evidence="2 3">CHu59-6-5</strain>
    </source>
</reference>
<evidence type="ECO:0000313" key="3">
    <source>
        <dbReference type="Proteomes" id="UP000316798"/>
    </source>
</evidence>
<dbReference type="RefSeq" id="WP_142817347.1">
    <property type="nucleotide sequence ID" value="NZ_CP035503.1"/>
</dbReference>
<dbReference type="InterPro" id="IPR025870">
    <property type="entry name" value="Glyoxalase-like_dom"/>
</dbReference>
<name>A0A515D6X5_9BURK</name>
<keyword evidence="3" id="KW-1185">Reference proteome</keyword>